<dbReference type="Pfam" id="PF00135">
    <property type="entry name" value="COesterase"/>
    <property type="match status" value="2"/>
</dbReference>
<feature type="chain" id="PRO_5031593612" description="Carboxylic ester hydrolase" evidence="3">
    <location>
        <begin position="18"/>
        <end position="506"/>
    </location>
</feature>
<keyword evidence="3" id="KW-0732">Signal</keyword>
<feature type="signal peptide" evidence="3">
    <location>
        <begin position="1"/>
        <end position="17"/>
    </location>
</feature>
<gene>
    <name evidence="5" type="ORF">BDV40DRAFT_301462</name>
</gene>
<dbReference type="InterPro" id="IPR019826">
    <property type="entry name" value="Carboxylesterase_B_AS"/>
</dbReference>
<dbReference type="GO" id="GO:0016787">
    <property type="term" value="F:hydrolase activity"/>
    <property type="evidence" value="ECO:0007669"/>
    <property type="project" value="UniProtKB-KW"/>
</dbReference>
<sequence>MKGLSLGLPLLVPLANAVVAPTVDLGYTIHQAAVESTKDGMRYLNFTNLQYGTSRRFRPPSPPPVNRTIQSVGAYNIRCPQGEPAWLSRFGQPGGNLTEVPPVTIADLPAIDPSISEDCLYLDLFVPEAVFQAKEDRKSSVVIWIHGGGYVSGWKSLYGPGLGLMKTAKSAGHDVIFVSINYRLGLFVSQYGLQFILLWNTSCLRRKGFLADPDFNEVACNIGLQDQRFALQWVNKYIHLFGGDPGAVTVMGESAGGGSIMYHLTSGNTSNRPLFQRAIAQSPFTFNIPAVMQRSTLQDVFQRANVASFEQLKGLSTQALQTANALVVGNAMPYGTFVFGPVSDKNYPDYPPVLLGEGQYPDGVSVMAGHNTNEGVLFASPFVRNDQNYANLRRIRFNQYFLGEAFERSNASFRYEFSVPPAIHAVDLSYTFYNPSEAVSGLNVTLANIMQRYFVNFITTGQPYSHLSSDFLADDMIQNFNISRVGPSKDSVSTKRCDWWQKATFR</sequence>
<dbReference type="AlphaFoldDB" id="A0A5N6URL6"/>
<evidence type="ECO:0000313" key="5">
    <source>
        <dbReference type="EMBL" id="KAE8161278.1"/>
    </source>
</evidence>
<accession>A0A5N6URL6</accession>
<reference evidence="5 6" key="1">
    <citation type="submission" date="2019-04" db="EMBL/GenBank/DDBJ databases">
        <title>Friends and foes A comparative genomics study of 23 Aspergillus species from section Flavi.</title>
        <authorList>
            <consortium name="DOE Joint Genome Institute"/>
            <person name="Kjaerbolling I."/>
            <person name="Vesth T."/>
            <person name="Frisvad J.C."/>
            <person name="Nybo J.L."/>
            <person name="Theobald S."/>
            <person name="Kildgaard S."/>
            <person name="Isbrandt T."/>
            <person name="Kuo A."/>
            <person name="Sato A."/>
            <person name="Lyhne E.K."/>
            <person name="Kogle M.E."/>
            <person name="Wiebenga A."/>
            <person name="Kun R.S."/>
            <person name="Lubbers R.J."/>
            <person name="Makela M.R."/>
            <person name="Barry K."/>
            <person name="Chovatia M."/>
            <person name="Clum A."/>
            <person name="Daum C."/>
            <person name="Haridas S."/>
            <person name="He G."/>
            <person name="LaButti K."/>
            <person name="Lipzen A."/>
            <person name="Mondo S."/>
            <person name="Riley R."/>
            <person name="Salamov A."/>
            <person name="Simmons B.A."/>
            <person name="Magnuson J.K."/>
            <person name="Henrissat B."/>
            <person name="Mortensen U.H."/>
            <person name="Larsen T.O."/>
            <person name="Devries R.P."/>
            <person name="Grigoriev I.V."/>
            <person name="Machida M."/>
            <person name="Baker S.E."/>
            <person name="Andersen M.R."/>
        </authorList>
    </citation>
    <scope>NUCLEOTIDE SEQUENCE [LARGE SCALE GENOMIC DNA]</scope>
    <source>
        <strain evidence="5 6">CBS 117626</strain>
    </source>
</reference>
<keyword evidence="6" id="KW-1185">Reference proteome</keyword>
<dbReference type="PROSITE" id="PS00122">
    <property type="entry name" value="CARBOXYLESTERASE_B_1"/>
    <property type="match status" value="1"/>
</dbReference>
<dbReference type="Gene3D" id="3.40.50.1820">
    <property type="entry name" value="alpha/beta hydrolase"/>
    <property type="match status" value="2"/>
</dbReference>
<dbReference type="InterPro" id="IPR002018">
    <property type="entry name" value="CarbesteraseB"/>
</dbReference>
<proteinExistence type="inferred from homology"/>
<feature type="domain" description="Carboxylesterase type B" evidence="4">
    <location>
        <begin position="46"/>
        <end position="187"/>
    </location>
</feature>
<dbReference type="SUPFAM" id="SSF53474">
    <property type="entry name" value="alpha/beta-Hydrolases"/>
    <property type="match status" value="1"/>
</dbReference>
<dbReference type="PANTHER" id="PTHR11559">
    <property type="entry name" value="CARBOXYLESTERASE"/>
    <property type="match status" value="1"/>
</dbReference>
<dbReference type="InterPro" id="IPR029058">
    <property type="entry name" value="AB_hydrolase_fold"/>
</dbReference>
<evidence type="ECO:0000259" key="4">
    <source>
        <dbReference type="Pfam" id="PF00135"/>
    </source>
</evidence>
<dbReference type="EC" id="3.1.1.-" evidence="3"/>
<keyword evidence="2 3" id="KW-0378">Hydrolase</keyword>
<name>A0A5N6URL6_ASPTM</name>
<organism evidence="5 6">
    <name type="scientific">Aspergillus tamarii</name>
    <dbReference type="NCBI Taxonomy" id="41984"/>
    <lineage>
        <taxon>Eukaryota</taxon>
        <taxon>Fungi</taxon>
        <taxon>Dikarya</taxon>
        <taxon>Ascomycota</taxon>
        <taxon>Pezizomycotina</taxon>
        <taxon>Eurotiomycetes</taxon>
        <taxon>Eurotiomycetidae</taxon>
        <taxon>Eurotiales</taxon>
        <taxon>Aspergillaceae</taxon>
        <taxon>Aspergillus</taxon>
        <taxon>Aspergillus subgen. Circumdati</taxon>
    </lineage>
</organism>
<dbReference type="OrthoDB" id="408631at2759"/>
<protein>
    <recommendedName>
        <fullName evidence="3">Carboxylic ester hydrolase</fullName>
        <ecNumber evidence="3">3.1.1.-</ecNumber>
    </recommendedName>
</protein>
<comment type="similarity">
    <text evidence="1 3">Belongs to the type-B carboxylesterase/lipase family.</text>
</comment>
<dbReference type="PROSITE" id="PS00941">
    <property type="entry name" value="CARBOXYLESTERASE_B_2"/>
    <property type="match status" value="1"/>
</dbReference>
<evidence type="ECO:0000313" key="6">
    <source>
        <dbReference type="Proteomes" id="UP000326950"/>
    </source>
</evidence>
<dbReference type="InterPro" id="IPR019819">
    <property type="entry name" value="Carboxylesterase_B_CS"/>
</dbReference>
<dbReference type="InterPro" id="IPR050309">
    <property type="entry name" value="Type-B_Carboxylest/Lipase"/>
</dbReference>
<dbReference type="Proteomes" id="UP000326950">
    <property type="component" value="Unassembled WGS sequence"/>
</dbReference>
<evidence type="ECO:0000256" key="2">
    <source>
        <dbReference type="ARBA" id="ARBA00022801"/>
    </source>
</evidence>
<dbReference type="EMBL" id="ML738644">
    <property type="protein sequence ID" value="KAE8161278.1"/>
    <property type="molecule type" value="Genomic_DNA"/>
</dbReference>
<evidence type="ECO:0000256" key="3">
    <source>
        <dbReference type="RuleBase" id="RU361235"/>
    </source>
</evidence>
<evidence type="ECO:0000256" key="1">
    <source>
        <dbReference type="ARBA" id="ARBA00005964"/>
    </source>
</evidence>
<feature type="domain" description="Carboxylesterase type B" evidence="4">
    <location>
        <begin position="208"/>
        <end position="391"/>
    </location>
</feature>